<dbReference type="GO" id="GO:0007234">
    <property type="term" value="P:osmosensory signaling via phosphorelay pathway"/>
    <property type="evidence" value="ECO:0007669"/>
    <property type="project" value="TreeGrafter"/>
</dbReference>
<dbReference type="STRING" id="660518.SAMN05216218_10141"/>
<evidence type="ECO:0000256" key="2">
    <source>
        <dbReference type="ARBA" id="ARBA00004141"/>
    </source>
</evidence>
<dbReference type="SMART" id="SM00086">
    <property type="entry name" value="PAC"/>
    <property type="match status" value="1"/>
</dbReference>
<evidence type="ECO:0000259" key="13">
    <source>
        <dbReference type="PROSITE" id="PS50109"/>
    </source>
</evidence>
<dbReference type="GO" id="GO:0016020">
    <property type="term" value="C:membrane"/>
    <property type="evidence" value="ECO:0007669"/>
    <property type="project" value="UniProtKB-SubCell"/>
</dbReference>
<dbReference type="InterPro" id="IPR005467">
    <property type="entry name" value="His_kinase_dom"/>
</dbReference>
<evidence type="ECO:0000256" key="5">
    <source>
        <dbReference type="ARBA" id="ARBA00022679"/>
    </source>
</evidence>
<evidence type="ECO:0000256" key="11">
    <source>
        <dbReference type="ARBA" id="ARBA00023012"/>
    </source>
</evidence>
<dbReference type="InterPro" id="IPR001610">
    <property type="entry name" value="PAC"/>
</dbReference>
<dbReference type="InterPro" id="IPR036890">
    <property type="entry name" value="HATPase_C_sf"/>
</dbReference>
<dbReference type="InterPro" id="IPR035965">
    <property type="entry name" value="PAS-like_dom_sf"/>
</dbReference>
<evidence type="ECO:0000256" key="6">
    <source>
        <dbReference type="ARBA" id="ARBA00022692"/>
    </source>
</evidence>
<evidence type="ECO:0000256" key="10">
    <source>
        <dbReference type="ARBA" id="ARBA00022989"/>
    </source>
</evidence>
<keyword evidence="6" id="KW-0812">Transmembrane</keyword>
<dbReference type="InterPro" id="IPR004358">
    <property type="entry name" value="Sig_transdc_His_kin-like_C"/>
</dbReference>
<feature type="domain" description="Histidine kinase" evidence="13">
    <location>
        <begin position="571"/>
        <end position="776"/>
    </location>
</feature>
<sequence>MTARLTTQVVTDSEAVRGDVLRALETVYDDVTVAADDGTVPDCVVAVAPLAASDWESLGDRDDVPLVVLTTPTDAPEVRPRATEADATDVVVADEDRYTALANRVRGVVRGRRTRADLPTPDVPADGRYLRDLYDVATDETLAFEAKADRILEIGLDRLGVENAHLSTIDRDPERYEVVASVGELPIEPGELMDLPTTFCRRTIESDDVLAFNHAAEQGWLGDPAYEAKDIECYLGARITVGGSLYGTVCFMDRSPHGPFSEAERAFVSLVARWLSHELERTRRGTALDALHDGTADLMRATTVDSVCETAAAVAVAALDAPRTRVWLVDDDPGTTLRAAASQGCPTVPDPLDRADGQGTCLWDALDDGDLCQYDDADGLDGTGFAEPTRSLVVVPLDTEGVLVAGSGTAAAFDGIDRSMAGMLGSNVVAALERTEWIDRLRTARERFRRMFESASDGLLLVDPDADALVDCNDRVCELLGYDRSALRTIAPSTICRDDLDAFQQLVATALDTGRARADELLLRHRDGSRIPVEVSAAELELDDTDHVLASVRDVRDRKHREQALSVFNRVLRHNIRNDMNVIIGRASMLEDAMASGDEQAHLARILDTARGLTELGEKARTFGQLDERDPDADSVEIGPLIDRVIESLAEAHPDARITVRGDADAVAAVEPTLDVAIRELLENAIKHATTDAPTVAVDIDSDGDDVTVRVADEGPGLPEQDSAVLEGGSETPLDHGSGLGLWLANWVVTAAGGSISVPEAGPDGSVVALSLPADRDATADR</sequence>
<dbReference type="EMBL" id="FNBK01000001">
    <property type="protein sequence ID" value="SDE71332.1"/>
    <property type="molecule type" value="Genomic_DNA"/>
</dbReference>
<dbReference type="SUPFAM" id="SSF55785">
    <property type="entry name" value="PYP-like sensor domain (PAS domain)"/>
    <property type="match status" value="1"/>
</dbReference>
<evidence type="ECO:0000256" key="8">
    <source>
        <dbReference type="ARBA" id="ARBA00022777"/>
    </source>
</evidence>
<dbReference type="InterPro" id="IPR029016">
    <property type="entry name" value="GAF-like_dom_sf"/>
</dbReference>
<dbReference type="InterPro" id="IPR050351">
    <property type="entry name" value="BphY/WalK/GraS-like"/>
</dbReference>
<dbReference type="InterPro" id="IPR003661">
    <property type="entry name" value="HisK_dim/P_dom"/>
</dbReference>
<dbReference type="GO" id="GO:0005524">
    <property type="term" value="F:ATP binding"/>
    <property type="evidence" value="ECO:0007669"/>
    <property type="project" value="UniProtKB-KW"/>
</dbReference>
<keyword evidence="8" id="KW-0418">Kinase</keyword>
<dbReference type="Pfam" id="PF01590">
    <property type="entry name" value="GAF"/>
    <property type="match status" value="1"/>
</dbReference>
<dbReference type="PANTHER" id="PTHR42878">
    <property type="entry name" value="TWO-COMPONENT HISTIDINE KINASE"/>
    <property type="match status" value="1"/>
</dbReference>
<proteinExistence type="predicted"/>
<gene>
    <name evidence="15" type="ORF">SAMN05216218_10141</name>
</gene>
<dbReference type="EC" id="2.7.13.3" evidence="3"/>
<dbReference type="SUPFAM" id="SSF55874">
    <property type="entry name" value="ATPase domain of HSP90 chaperone/DNA topoisomerase II/histidine kinase"/>
    <property type="match status" value="1"/>
</dbReference>
<dbReference type="PROSITE" id="PS50109">
    <property type="entry name" value="HIS_KIN"/>
    <property type="match status" value="1"/>
</dbReference>
<dbReference type="CDD" id="cd00082">
    <property type="entry name" value="HisKA"/>
    <property type="match status" value="1"/>
</dbReference>
<keyword evidence="16" id="KW-1185">Reference proteome</keyword>
<evidence type="ECO:0000313" key="15">
    <source>
        <dbReference type="EMBL" id="SDE71332.1"/>
    </source>
</evidence>
<evidence type="ECO:0000256" key="7">
    <source>
        <dbReference type="ARBA" id="ARBA00022741"/>
    </source>
</evidence>
<dbReference type="CDD" id="cd00130">
    <property type="entry name" value="PAS"/>
    <property type="match status" value="1"/>
</dbReference>
<dbReference type="NCBIfam" id="TIGR00229">
    <property type="entry name" value="sensory_box"/>
    <property type="match status" value="1"/>
</dbReference>
<dbReference type="SUPFAM" id="SSF55781">
    <property type="entry name" value="GAF domain-like"/>
    <property type="match status" value="2"/>
</dbReference>
<organism evidence="15 16">
    <name type="scientific">Halorientalis regularis</name>
    <dbReference type="NCBI Taxonomy" id="660518"/>
    <lineage>
        <taxon>Archaea</taxon>
        <taxon>Methanobacteriati</taxon>
        <taxon>Methanobacteriota</taxon>
        <taxon>Stenosarchaea group</taxon>
        <taxon>Halobacteria</taxon>
        <taxon>Halobacteriales</taxon>
        <taxon>Haloarculaceae</taxon>
        <taxon>Halorientalis</taxon>
    </lineage>
</organism>
<dbReference type="RefSeq" id="WP_092686444.1">
    <property type="nucleotide sequence ID" value="NZ_FNBK01000001.1"/>
</dbReference>
<comment type="subcellular location">
    <subcellularLocation>
        <location evidence="2">Membrane</location>
        <topology evidence="2">Multi-pass membrane protein</topology>
    </subcellularLocation>
</comment>
<evidence type="ECO:0000256" key="3">
    <source>
        <dbReference type="ARBA" id="ARBA00012438"/>
    </source>
</evidence>
<protein>
    <recommendedName>
        <fullName evidence="3">histidine kinase</fullName>
        <ecNumber evidence="3">2.7.13.3</ecNumber>
    </recommendedName>
</protein>
<keyword evidence="7" id="KW-0547">Nucleotide-binding</keyword>
<comment type="catalytic activity">
    <reaction evidence="1">
        <text>ATP + protein L-histidine = ADP + protein N-phospho-L-histidine.</text>
        <dbReference type="EC" id="2.7.13.3"/>
    </reaction>
</comment>
<name>A0A1G7F620_9EURY</name>
<feature type="domain" description="PAS" evidence="14">
    <location>
        <begin position="444"/>
        <end position="514"/>
    </location>
</feature>
<dbReference type="Proteomes" id="UP000199076">
    <property type="component" value="Unassembled WGS sequence"/>
</dbReference>
<accession>A0A1G7F620</accession>
<dbReference type="Gene3D" id="3.30.565.10">
    <property type="entry name" value="Histidine kinase-like ATPase, C-terminal domain"/>
    <property type="match status" value="1"/>
</dbReference>
<dbReference type="SMART" id="SM00387">
    <property type="entry name" value="HATPase_c"/>
    <property type="match status" value="1"/>
</dbReference>
<keyword evidence="9" id="KW-0067">ATP-binding</keyword>
<dbReference type="GO" id="GO:0000156">
    <property type="term" value="F:phosphorelay response regulator activity"/>
    <property type="evidence" value="ECO:0007669"/>
    <property type="project" value="TreeGrafter"/>
</dbReference>
<keyword evidence="10" id="KW-1133">Transmembrane helix</keyword>
<evidence type="ECO:0000256" key="1">
    <source>
        <dbReference type="ARBA" id="ARBA00000085"/>
    </source>
</evidence>
<dbReference type="Gene3D" id="3.30.450.20">
    <property type="entry name" value="PAS domain"/>
    <property type="match status" value="1"/>
</dbReference>
<reference evidence="16" key="1">
    <citation type="submission" date="2016-10" db="EMBL/GenBank/DDBJ databases">
        <authorList>
            <person name="Varghese N."/>
            <person name="Submissions S."/>
        </authorList>
    </citation>
    <scope>NUCLEOTIDE SEQUENCE [LARGE SCALE GENOMIC DNA]</scope>
    <source>
        <strain evidence="16">IBRC-M 10760</strain>
    </source>
</reference>
<dbReference type="PROSITE" id="PS50112">
    <property type="entry name" value="PAS"/>
    <property type="match status" value="1"/>
</dbReference>
<dbReference type="AlphaFoldDB" id="A0A1G7F620"/>
<evidence type="ECO:0000259" key="14">
    <source>
        <dbReference type="PROSITE" id="PS50112"/>
    </source>
</evidence>
<keyword evidence="11" id="KW-0902">Two-component regulatory system</keyword>
<dbReference type="Pfam" id="PF13426">
    <property type="entry name" value="PAS_9"/>
    <property type="match status" value="1"/>
</dbReference>
<dbReference type="GO" id="GO:0030295">
    <property type="term" value="F:protein kinase activator activity"/>
    <property type="evidence" value="ECO:0007669"/>
    <property type="project" value="TreeGrafter"/>
</dbReference>
<dbReference type="SMART" id="SM00388">
    <property type="entry name" value="HisKA"/>
    <property type="match status" value="1"/>
</dbReference>
<dbReference type="PANTHER" id="PTHR42878:SF7">
    <property type="entry name" value="SENSOR HISTIDINE KINASE GLRK"/>
    <property type="match status" value="1"/>
</dbReference>
<evidence type="ECO:0000256" key="4">
    <source>
        <dbReference type="ARBA" id="ARBA00022553"/>
    </source>
</evidence>
<evidence type="ECO:0000256" key="12">
    <source>
        <dbReference type="ARBA" id="ARBA00023136"/>
    </source>
</evidence>
<dbReference type="OrthoDB" id="106630at2157"/>
<keyword evidence="5" id="KW-0808">Transferase</keyword>
<evidence type="ECO:0000256" key="9">
    <source>
        <dbReference type="ARBA" id="ARBA00022840"/>
    </source>
</evidence>
<dbReference type="InterPro" id="IPR003594">
    <property type="entry name" value="HATPase_dom"/>
</dbReference>
<dbReference type="PRINTS" id="PR00344">
    <property type="entry name" value="BCTRLSENSOR"/>
</dbReference>
<dbReference type="Gene3D" id="3.30.450.40">
    <property type="match status" value="2"/>
</dbReference>
<dbReference type="InterPro" id="IPR000014">
    <property type="entry name" value="PAS"/>
</dbReference>
<evidence type="ECO:0000313" key="16">
    <source>
        <dbReference type="Proteomes" id="UP000199076"/>
    </source>
</evidence>
<dbReference type="InterPro" id="IPR003018">
    <property type="entry name" value="GAF"/>
</dbReference>
<dbReference type="GO" id="GO:0000155">
    <property type="term" value="F:phosphorelay sensor kinase activity"/>
    <property type="evidence" value="ECO:0007669"/>
    <property type="project" value="InterPro"/>
</dbReference>
<keyword evidence="12" id="KW-0472">Membrane</keyword>
<dbReference type="Pfam" id="PF02518">
    <property type="entry name" value="HATPase_c"/>
    <property type="match status" value="1"/>
</dbReference>
<dbReference type="SMART" id="SM00091">
    <property type="entry name" value="PAS"/>
    <property type="match status" value="1"/>
</dbReference>
<keyword evidence="4" id="KW-0597">Phosphoprotein</keyword>